<sequence>MWETINSKNNDLISLDMIFVDEKGNDIHAIIRKMQLAKFRLLLTEGSVYTFKNFKVVNAAGQYRLTVNDLKIIFLINTVIKFEDEK</sequence>
<evidence type="ECO:0000313" key="3">
    <source>
        <dbReference type="Proteomes" id="UP001327560"/>
    </source>
</evidence>
<protein>
    <submittedName>
        <fullName evidence="2">Replication protein A 70 kDa DNA-binding subunit D-like</fullName>
    </submittedName>
</protein>
<dbReference type="Pfam" id="PF02721">
    <property type="entry name" value="DUF223"/>
    <property type="match status" value="1"/>
</dbReference>
<proteinExistence type="predicted"/>
<dbReference type="CDD" id="cd04480">
    <property type="entry name" value="RPA1_DBD_A_like"/>
    <property type="match status" value="1"/>
</dbReference>
<dbReference type="PANTHER" id="PTHR47165">
    <property type="entry name" value="OS03G0429900 PROTEIN"/>
    <property type="match status" value="1"/>
</dbReference>
<dbReference type="EMBL" id="CP136896">
    <property type="protein sequence ID" value="WOL14212.1"/>
    <property type="molecule type" value="Genomic_DNA"/>
</dbReference>
<evidence type="ECO:0000259" key="1">
    <source>
        <dbReference type="Pfam" id="PF02721"/>
    </source>
</evidence>
<dbReference type="GO" id="GO:0003677">
    <property type="term" value="F:DNA binding"/>
    <property type="evidence" value="ECO:0007669"/>
    <property type="project" value="UniProtKB-KW"/>
</dbReference>
<dbReference type="SUPFAM" id="SSF50249">
    <property type="entry name" value="Nucleic acid-binding proteins"/>
    <property type="match status" value="1"/>
</dbReference>
<feature type="domain" description="Replication protein A 70 kDa DNA-binding subunit B/D first OB fold" evidence="1">
    <location>
        <begin position="2"/>
        <end position="81"/>
    </location>
</feature>
<dbReference type="AlphaFoldDB" id="A0AAQ3KV82"/>
<dbReference type="Gene3D" id="2.40.50.140">
    <property type="entry name" value="Nucleic acid-binding proteins"/>
    <property type="match status" value="1"/>
</dbReference>
<gene>
    <name evidence="2" type="ORF">Cni_G22992</name>
</gene>
<keyword evidence="2" id="KW-0238">DNA-binding</keyword>
<dbReference type="InterPro" id="IPR012340">
    <property type="entry name" value="NA-bd_OB-fold"/>
</dbReference>
<dbReference type="Proteomes" id="UP001327560">
    <property type="component" value="Chromosome 7"/>
</dbReference>
<keyword evidence="3" id="KW-1185">Reference proteome</keyword>
<dbReference type="InterPro" id="IPR003871">
    <property type="entry name" value="RFA1B/D_OB_1st"/>
</dbReference>
<name>A0AAQ3KV82_9LILI</name>
<reference evidence="2 3" key="1">
    <citation type="submission" date="2023-10" db="EMBL/GenBank/DDBJ databases">
        <title>Chromosome-scale genome assembly provides insights into flower coloration mechanisms of Canna indica.</title>
        <authorList>
            <person name="Li C."/>
        </authorList>
    </citation>
    <scope>NUCLEOTIDE SEQUENCE [LARGE SCALE GENOMIC DNA]</scope>
    <source>
        <tissue evidence="2">Flower</tissue>
    </source>
</reference>
<evidence type="ECO:0000313" key="2">
    <source>
        <dbReference type="EMBL" id="WOL14212.1"/>
    </source>
</evidence>
<dbReference type="PANTHER" id="PTHR47165:SF4">
    <property type="entry name" value="OS03G0429900 PROTEIN"/>
    <property type="match status" value="1"/>
</dbReference>
<organism evidence="2 3">
    <name type="scientific">Canna indica</name>
    <name type="common">Indian-shot</name>
    <dbReference type="NCBI Taxonomy" id="4628"/>
    <lineage>
        <taxon>Eukaryota</taxon>
        <taxon>Viridiplantae</taxon>
        <taxon>Streptophyta</taxon>
        <taxon>Embryophyta</taxon>
        <taxon>Tracheophyta</taxon>
        <taxon>Spermatophyta</taxon>
        <taxon>Magnoliopsida</taxon>
        <taxon>Liliopsida</taxon>
        <taxon>Zingiberales</taxon>
        <taxon>Cannaceae</taxon>
        <taxon>Canna</taxon>
    </lineage>
</organism>
<accession>A0AAQ3KV82</accession>